<keyword evidence="2 3" id="KW-1015">Disulfide bond</keyword>
<gene>
    <name evidence="6" type="ORF">UPYG_G00144240</name>
</gene>
<dbReference type="PRINTS" id="PR00258">
    <property type="entry name" value="SPERACTRCPTR"/>
</dbReference>
<feature type="compositionally biased region" description="Polar residues" evidence="4">
    <location>
        <begin position="223"/>
        <end position="237"/>
    </location>
</feature>
<feature type="disulfide bond" evidence="3">
    <location>
        <begin position="74"/>
        <end position="138"/>
    </location>
</feature>
<sequence>MWPYTLKRACESQDRTACRSSKDVTPPAVCEFPRPPPLSLAQDSGLKLRLAGASRGPNEGRVEVFYNGAWGTVCDDDVDMNLANVVCRAMGFSRGITWAHSSKFGEGQGPIWLDNVRCTGTERSLADCRSNGWGINDCTHSEDLGVVCSPHRVTNSPPNQVEASPASLASAQPAPRPFSGHVRSPQINGHEIALHRFTPTGHGQSSRPSRQGHEIRLRPRYDIQSQVSRTGQENQVVPQGHQIPALLRGNRYNQERGQTEPPRGRGVAQRQPSGNHVEPESEIPSVYHEEHFTDRQLDPSQTAGKVRLEEMRLKPILTGSSRGLLLEGVLEVKHAGRWRHVCDHGWDLSSSRVVCGMLGFPSAEDYDRAAYRCVCM</sequence>
<reference evidence="6 7" key="1">
    <citation type="submission" date="2024-06" db="EMBL/GenBank/DDBJ databases">
        <authorList>
            <person name="Pan Q."/>
            <person name="Wen M."/>
            <person name="Jouanno E."/>
            <person name="Zahm M."/>
            <person name="Klopp C."/>
            <person name="Cabau C."/>
            <person name="Louis A."/>
            <person name="Berthelot C."/>
            <person name="Parey E."/>
            <person name="Roest Crollius H."/>
            <person name="Montfort J."/>
            <person name="Robinson-Rechavi M."/>
            <person name="Bouchez O."/>
            <person name="Lampietro C."/>
            <person name="Lopez Roques C."/>
            <person name="Donnadieu C."/>
            <person name="Postlethwait J."/>
            <person name="Bobe J."/>
            <person name="Verreycken H."/>
            <person name="Guiguen Y."/>
        </authorList>
    </citation>
    <scope>NUCLEOTIDE SEQUENCE [LARGE SCALE GENOMIC DNA]</scope>
    <source>
        <strain evidence="6">Up_M1</strain>
        <tissue evidence="6">Testis</tissue>
    </source>
</reference>
<dbReference type="SUPFAM" id="SSF56487">
    <property type="entry name" value="SRCR-like"/>
    <property type="match status" value="2"/>
</dbReference>
<name>A0ABD0WVZ4_UMBPY</name>
<keyword evidence="1" id="KW-0732">Signal</keyword>
<dbReference type="PANTHER" id="PTHR45817">
    <property type="entry name" value="LYSYL OXIDASE-LIKE-RELATED"/>
    <property type="match status" value="1"/>
</dbReference>
<dbReference type="Pfam" id="PF00530">
    <property type="entry name" value="SRCR"/>
    <property type="match status" value="2"/>
</dbReference>
<dbReference type="EMBL" id="JAGEUA010000004">
    <property type="protein sequence ID" value="KAL0984620.1"/>
    <property type="molecule type" value="Genomic_DNA"/>
</dbReference>
<dbReference type="FunFam" id="3.10.250.10:FF:000001">
    <property type="entry name" value="Lysyl oxidase 4 isoform X1"/>
    <property type="match status" value="1"/>
</dbReference>
<dbReference type="Proteomes" id="UP001557470">
    <property type="component" value="Unassembled WGS sequence"/>
</dbReference>
<comment type="caution">
    <text evidence="6">The sequence shown here is derived from an EMBL/GenBank/DDBJ whole genome shotgun (WGS) entry which is preliminary data.</text>
</comment>
<evidence type="ECO:0000313" key="7">
    <source>
        <dbReference type="Proteomes" id="UP001557470"/>
    </source>
</evidence>
<feature type="region of interest" description="Disordered" evidence="4">
    <location>
        <begin position="197"/>
        <end position="280"/>
    </location>
</feature>
<evidence type="ECO:0000256" key="4">
    <source>
        <dbReference type="SAM" id="MobiDB-lite"/>
    </source>
</evidence>
<dbReference type="InterPro" id="IPR001190">
    <property type="entry name" value="SRCR"/>
</dbReference>
<feature type="compositionally biased region" description="Basic and acidic residues" evidence="4">
    <location>
        <begin position="211"/>
        <end position="221"/>
    </location>
</feature>
<evidence type="ECO:0000256" key="3">
    <source>
        <dbReference type="PROSITE-ProRule" id="PRU00196"/>
    </source>
</evidence>
<dbReference type="PROSITE" id="PS50287">
    <property type="entry name" value="SRCR_2"/>
    <property type="match status" value="2"/>
</dbReference>
<feature type="compositionally biased region" description="Low complexity" evidence="4">
    <location>
        <begin position="163"/>
        <end position="173"/>
    </location>
</feature>
<dbReference type="InterPro" id="IPR050912">
    <property type="entry name" value="LOX-like_protein"/>
</dbReference>
<feature type="region of interest" description="Disordered" evidence="4">
    <location>
        <begin position="155"/>
        <end position="184"/>
    </location>
</feature>
<feature type="domain" description="SRCR" evidence="5">
    <location>
        <begin position="306"/>
        <end position="363"/>
    </location>
</feature>
<dbReference type="SMART" id="SM00202">
    <property type="entry name" value="SR"/>
    <property type="match status" value="1"/>
</dbReference>
<organism evidence="6 7">
    <name type="scientific">Umbra pygmaea</name>
    <name type="common">Eastern mudminnow</name>
    <dbReference type="NCBI Taxonomy" id="75934"/>
    <lineage>
        <taxon>Eukaryota</taxon>
        <taxon>Metazoa</taxon>
        <taxon>Chordata</taxon>
        <taxon>Craniata</taxon>
        <taxon>Vertebrata</taxon>
        <taxon>Euteleostomi</taxon>
        <taxon>Actinopterygii</taxon>
        <taxon>Neopterygii</taxon>
        <taxon>Teleostei</taxon>
        <taxon>Protacanthopterygii</taxon>
        <taxon>Esociformes</taxon>
        <taxon>Umbridae</taxon>
        <taxon>Umbra</taxon>
    </lineage>
</organism>
<evidence type="ECO:0000256" key="1">
    <source>
        <dbReference type="ARBA" id="ARBA00022729"/>
    </source>
</evidence>
<accession>A0ABD0WVZ4</accession>
<feature type="disulfide bond" evidence="3">
    <location>
        <begin position="87"/>
        <end position="148"/>
    </location>
</feature>
<evidence type="ECO:0000256" key="2">
    <source>
        <dbReference type="ARBA" id="ARBA00023157"/>
    </source>
</evidence>
<feature type="disulfide bond" evidence="3">
    <location>
        <begin position="118"/>
        <end position="128"/>
    </location>
</feature>
<evidence type="ECO:0000259" key="5">
    <source>
        <dbReference type="PROSITE" id="PS50287"/>
    </source>
</evidence>
<dbReference type="Gene3D" id="3.10.250.10">
    <property type="entry name" value="SRCR-like domain"/>
    <property type="match status" value="2"/>
</dbReference>
<proteinExistence type="predicted"/>
<protein>
    <recommendedName>
        <fullName evidence="5">SRCR domain-containing protein</fullName>
    </recommendedName>
</protein>
<keyword evidence="7" id="KW-1185">Reference proteome</keyword>
<comment type="caution">
    <text evidence="3">Lacks conserved residue(s) required for the propagation of feature annotation.</text>
</comment>
<dbReference type="AlphaFoldDB" id="A0ABD0WVZ4"/>
<dbReference type="InterPro" id="IPR036772">
    <property type="entry name" value="SRCR-like_dom_sf"/>
</dbReference>
<dbReference type="PANTHER" id="PTHR45817:SF5">
    <property type="entry name" value="LYSYL OXIDASE HOMOLOG 4"/>
    <property type="match status" value="1"/>
</dbReference>
<feature type="domain" description="SRCR" evidence="5">
    <location>
        <begin position="48"/>
        <end position="149"/>
    </location>
</feature>
<evidence type="ECO:0000313" key="6">
    <source>
        <dbReference type="EMBL" id="KAL0984620.1"/>
    </source>
</evidence>